<proteinExistence type="inferred from homology"/>
<keyword evidence="9" id="KW-1185">Reference proteome</keyword>
<evidence type="ECO:0000256" key="6">
    <source>
        <dbReference type="SAM" id="MobiDB-lite"/>
    </source>
</evidence>
<evidence type="ECO:0000256" key="4">
    <source>
        <dbReference type="ARBA" id="ARBA00023180"/>
    </source>
</evidence>
<evidence type="ECO:0000256" key="1">
    <source>
        <dbReference type="ARBA" id="ARBA00005964"/>
    </source>
</evidence>
<dbReference type="EC" id="3.1.1.-" evidence="5"/>
<dbReference type="EMBL" id="JARAKH010000016">
    <property type="protein sequence ID" value="KAK8396512.1"/>
    <property type="molecule type" value="Genomic_DNA"/>
</dbReference>
<evidence type="ECO:0000256" key="5">
    <source>
        <dbReference type="RuleBase" id="RU361235"/>
    </source>
</evidence>
<accession>A0AAW0UE18</accession>
<dbReference type="InterPro" id="IPR029058">
    <property type="entry name" value="AB_hydrolase_fold"/>
</dbReference>
<dbReference type="InterPro" id="IPR002018">
    <property type="entry name" value="CarbesteraseB"/>
</dbReference>
<keyword evidence="3 5" id="KW-0378">Hydrolase</keyword>
<dbReference type="InterPro" id="IPR019826">
    <property type="entry name" value="Carboxylesterase_B_AS"/>
</dbReference>
<evidence type="ECO:0000259" key="7">
    <source>
        <dbReference type="Pfam" id="PF00135"/>
    </source>
</evidence>
<dbReference type="SUPFAM" id="SSF53474">
    <property type="entry name" value="alpha/beta-Hydrolases"/>
    <property type="match status" value="1"/>
</dbReference>
<evidence type="ECO:0000256" key="3">
    <source>
        <dbReference type="ARBA" id="ARBA00022801"/>
    </source>
</evidence>
<keyword evidence="2" id="KW-0719">Serine esterase</keyword>
<comment type="similarity">
    <text evidence="1 5">Belongs to the type-B carboxylesterase/lipase family.</text>
</comment>
<protein>
    <recommendedName>
        <fullName evidence="5">Carboxylic ester hydrolase</fullName>
        <ecNumber evidence="5">3.1.1.-</ecNumber>
    </recommendedName>
</protein>
<feature type="compositionally biased region" description="Basic and acidic residues" evidence="6">
    <location>
        <begin position="503"/>
        <end position="512"/>
    </location>
</feature>
<name>A0AAW0UE18_SCYPA</name>
<comment type="caution">
    <text evidence="8">The sequence shown here is derived from an EMBL/GenBank/DDBJ whole genome shotgun (WGS) entry which is preliminary data.</text>
</comment>
<keyword evidence="4" id="KW-0325">Glycoprotein</keyword>
<dbReference type="Proteomes" id="UP001487740">
    <property type="component" value="Unassembled WGS sequence"/>
</dbReference>
<reference evidence="8 9" key="1">
    <citation type="submission" date="2023-03" db="EMBL/GenBank/DDBJ databases">
        <title>High-quality genome of Scylla paramamosain provides insights in environmental adaptation.</title>
        <authorList>
            <person name="Zhang L."/>
        </authorList>
    </citation>
    <scope>NUCLEOTIDE SEQUENCE [LARGE SCALE GENOMIC DNA]</scope>
    <source>
        <strain evidence="8">LZ_2023a</strain>
        <tissue evidence="8">Muscle</tissue>
    </source>
</reference>
<organism evidence="8 9">
    <name type="scientific">Scylla paramamosain</name>
    <name type="common">Mud crab</name>
    <dbReference type="NCBI Taxonomy" id="85552"/>
    <lineage>
        <taxon>Eukaryota</taxon>
        <taxon>Metazoa</taxon>
        <taxon>Ecdysozoa</taxon>
        <taxon>Arthropoda</taxon>
        <taxon>Crustacea</taxon>
        <taxon>Multicrustacea</taxon>
        <taxon>Malacostraca</taxon>
        <taxon>Eumalacostraca</taxon>
        <taxon>Eucarida</taxon>
        <taxon>Decapoda</taxon>
        <taxon>Pleocyemata</taxon>
        <taxon>Brachyura</taxon>
        <taxon>Eubrachyura</taxon>
        <taxon>Portunoidea</taxon>
        <taxon>Portunidae</taxon>
        <taxon>Portuninae</taxon>
        <taxon>Scylla</taxon>
    </lineage>
</organism>
<feature type="compositionally biased region" description="Low complexity" evidence="6">
    <location>
        <begin position="482"/>
        <end position="495"/>
    </location>
</feature>
<dbReference type="GO" id="GO:0052689">
    <property type="term" value="F:carboxylic ester hydrolase activity"/>
    <property type="evidence" value="ECO:0007669"/>
    <property type="project" value="UniProtKB-KW"/>
</dbReference>
<feature type="domain" description="Carboxylesterase type B" evidence="7">
    <location>
        <begin position="6"/>
        <end position="447"/>
    </location>
</feature>
<gene>
    <name evidence="8" type="ORF">O3P69_005512</name>
</gene>
<dbReference type="PROSITE" id="PS00122">
    <property type="entry name" value="CARBOXYLESTERASE_B_1"/>
    <property type="match status" value="1"/>
</dbReference>
<dbReference type="PANTHER" id="PTHR43142">
    <property type="entry name" value="CARBOXYLIC ESTER HYDROLASE"/>
    <property type="match status" value="1"/>
</dbReference>
<dbReference type="PROSITE" id="PS00941">
    <property type="entry name" value="CARBOXYLESTERASE_B_2"/>
    <property type="match status" value="1"/>
</dbReference>
<evidence type="ECO:0000313" key="9">
    <source>
        <dbReference type="Proteomes" id="UP001487740"/>
    </source>
</evidence>
<dbReference type="Gene3D" id="3.40.50.1820">
    <property type="entry name" value="alpha/beta hydrolase"/>
    <property type="match status" value="1"/>
</dbReference>
<feature type="compositionally biased region" description="Acidic residues" evidence="6">
    <location>
        <begin position="471"/>
        <end position="481"/>
    </location>
</feature>
<dbReference type="Pfam" id="PF00135">
    <property type="entry name" value="COesterase"/>
    <property type="match status" value="1"/>
</dbReference>
<evidence type="ECO:0000313" key="8">
    <source>
        <dbReference type="EMBL" id="KAK8396512.1"/>
    </source>
</evidence>
<dbReference type="InterPro" id="IPR019819">
    <property type="entry name" value="Carboxylesterase_B_CS"/>
</dbReference>
<sequence>MGGQEVHGDEDCLYLNIFTPKAKDTRPHLPVMVFLHGGGFVCGSSSEYPPHVMLNEDVVLVTVQYRLGILGFLSTEDDVVPGNMGLKDQTLALSWIQRNVHKFGGDPLRITLFGESAGAASVHFQILTPKSIGMFKRAILQSGNALCPWAIGAKHAAVAEYAGVVFNCTTDEGSEQLVECLQGVDALELTSITQHLTEWLSFPLLLGPRVDGQYLPEHPNFLMKEGRHKRVDLMTGITQDEGALFTLMMYANEMARASLSYDFVRKGPFSLEFRPDDVAPLNQTVMIFDRYIGGLHFDAMHADNVTRMFSDRHFIVPHDLTSQLYSASVAPFKNTTYRYELKYKGSQSFTDFFNLDVGRHWIPHLDDMFYLFEGGPIFPPLKDEKDLQLRKLMLKLWTNFAATGNPTPDDSLGFKWEAMKNGSMSYLALQPEPKMEEDQRQEVRDFWYSLPLAQNLYLHPERVPNLVYTPAEEDTAAEDTTETPIDTTDTTTTAPVEDVLVEPPKDTNKDEL</sequence>
<dbReference type="AlphaFoldDB" id="A0AAW0UE18"/>
<feature type="region of interest" description="Disordered" evidence="6">
    <location>
        <begin position="469"/>
        <end position="512"/>
    </location>
</feature>
<dbReference type="PANTHER" id="PTHR43142:SF1">
    <property type="entry name" value="CARBOXYLIC ESTER HYDROLASE"/>
    <property type="match status" value="1"/>
</dbReference>
<evidence type="ECO:0000256" key="2">
    <source>
        <dbReference type="ARBA" id="ARBA00022487"/>
    </source>
</evidence>